<dbReference type="CDD" id="cd00077">
    <property type="entry name" value="HDc"/>
    <property type="match status" value="1"/>
</dbReference>
<evidence type="ECO:0000313" key="3">
    <source>
        <dbReference type="Proteomes" id="UP000060487"/>
    </source>
</evidence>
<dbReference type="GO" id="GO:0071111">
    <property type="term" value="F:cyclic-guanylate-specific phosphodiesterase activity"/>
    <property type="evidence" value="ECO:0007669"/>
    <property type="project" value="UniProtKB-EC"/>
</dbReference>
<proteinExistence type="predicted"/>
<evidence type="ECO:0000259" key="1">
    <source>
        <dbReference type="PROSITE" id="PS51832"/>
    </source>
</evidence>
<dbReference type="Gene3D" id="1.10.3210.10">
    <property type="entry name" value="Hypothetical protein af1432"/>
    <property type="match status" value="1"/>
</dbReference>
<protein>
    <submittedName>
        <fullName evidence="2">Metal dependent phosphohydrolase</fullName>
        <ecNumber evidence="2">3.1.4.52</ecNumber>
    </submittedName>
</protein>
<dbReference type="InterPro" id="IPR003607">
    <property type="entry name" value="HD/PDEase_dom"/>
</dbReference>
<name>A0ABR5SJ03_9BACT</name>
<dbReference type="SUPFAM" id="SSF109604">
    <property type="entry name" value="HD-domain/PDEase-like"/>
    <property type="match status" value="1"/>
</dbReference>
<reference evidence="2 3" key="1">
    <citation type="submission" date="2015-11" db="EMBL/GenBank/DDBJ databases">
        <authorList>
            <person name="Lin W."/>
        </authorList>
    </citation>
    <scope>NUCLEOTIDE SEQUENCE [LARGE SCALE GENOMIC DNA]</scope>
    <source>
        <strain evidence="2 3">HCH-1</strain>
    </source>
</reference>
<dbReference type="PROSITE" id="PS51832">
    <property type="entry name" value="HD_GYP"/>
    <property type="match status" value="1"/>
</dbReference>
<organism evidence="2 3">
    <name type="scientific">Candidatus Magnetominusculus xianensis</name>
    <dbReference type="NCBI Taxonomy" id="1748249"/>
    <lineage>
        <taxon>Bacteria</taxon>
        <taxon>Pseudomonadati</taxon>
        <taxon>Nitrospirota</taxon>
        <taxon>Nitrospiria</taxon>
        <taxon>Nitrospirales</taxon>
        <taxon>Nitrospiraceae</taxon>
        <taxon>Candidatus Magnetominusculus</taxon>
    </lineage>
</organism>
<dbReference type="InterPro" id="IPR037522">
    <property type="entry name" value="HD_GYP_dom"/>
</dbReference>
<dbReference type="SMART" id="SM00471">
    <property type="entry name" value="HDc"/>
    <property type="match status" value="1"/>
</dbReference>
<accession>A0ABR5SJ03</accession>
<dbReference type="PANTHER" id="PTHR43155:SF2">
    <property type="entry name" value="CYCLIC DI-GMP PHOSPHODIESTERASE PA4108"/>
    <property type="match status" value="1"/>
</dbReference>
<keyword evidence="2" id="KW-0378">Hydrolase</keyword>
<dbReference type="Pfam" id="PF11871">
    <property type="entry name" value="DUF3391"/>
    <property type="match status" value="1"/>
</dbReference>
<keyword evidence="3" id="KW-1185">Reference proteome</keyword>
<feature type="domain" description="HD-GYP" evidence="1">
    <location>
        <begin position="144"/>
        <end position="332"/>
    </location>
</feature>
<gene>
    <name evidence="2" type="ORF">ASN18_0335</name>
</gene>
<evidence type="ECO:0000313" key="2">
    <source>
        <dbReference type="EMBL" id="KWT93043.1"/>
    </source>
</evidence>
<dbReference type="EC" id="3.1.4.52" evidence="2"/>
<dbReference type="PANTHER" id="PTHR43155">
    <property type="entry name" value="CYCLIC DI-GMP PHOSPHODIESTERASE PA4108-RELATED"/>
    <property type="match status" value="1"/>
</dbReference>
<dbReference type="Proteomes" id="UP000060487">
    <property type="component" value="Unassembled WGS sequence"/>
</dbReference>
<dbReference type="InterPro" id="IPR021812">
    <property type="entry name" value="DUF3391"/>
</dbReference>
<comment type="caution">
    <text evidence="2">The sequence shown here is derived from an EMBL/GenBank/DDBJ whole genome shotgun (WGS) entry which is preliminary data.</text>
</comment>
<sequence>MEALQIGMYVKLRQDVVEATGLEKEFFIMDPGQLRQIRNLPLRYAKVYVDVDRHWIPSPIDDVSHACEQAPTEVLSAPPQPDKSMARKKILETVKLAAADPAMEPGKKALAVYHSARVLMQDLFDCPTAEIIRDTKEVVASLVDMVLADEEAANALIKVTQHDFYTYTHSVNVGTLSICLAKKLFQGETSHDMRELGAGFFLHDLGKVRVPEQILNKPSRLDEYEMRRMRIHPYQSYKILQETSQLSEECRIVAMQHHERDDGTGYPLRLKGDQIHVYGRICCIADVYDALTAKRSYKEAMSPFAALKIMRDEMMHHFHREIFSNFVLLFSK</sequence>
<dbReference type="Pfam" id="PF13487">
    <property type="entry name" value="HD_5"/>
    <property type="match status" value="1"/>
</dbReference>
<dbReference type="EMBL" id="LNQR01000016">
    <property type="protein sequence ID" value="KWT93043.1"/>
    <property type="molecule type" value="Genomic_DNA"/>
</dbReference>